<dbReference type="InterPro" id="IPR000917">
    <property type="entry name" value="Sulfatase_N"/>
</dbReference>
<dbReference type="PANTHER" id="PTHR43108:SF8">
    <property type="entry name" value="SD21168P"/>
    <property type="match status" value="1"/>
</dbReference>
<dbReference type="EMBL" id="JAVRRT010000007">
    <property type="protein sequence ID" value="KAK5170499.1"/>
    <property type="molecule type" value="Genomic_DNA"/>
</dbReference>
<dbReference type="AlphaFoldDB" id="A0AAV9PB94"/>
<comment type="caution">
    <text evidence="3">The sequence shown here is derived from an EMBL/GenBank/DDBJ whole genome shotgun (WGS) entry which is preliminary data.</text>
</comment>
<reference evidence="3 4" key="1">
    <citation type="submission" date="2023-08" db="EMBL/GenBank/DDBJ databases">
        <title>Black Yeasts Isolated from many extreme environments.</title>
        <authorList>
            <person name="Coleine C."/>
            <person name="Stajich J.E."/>
            <person name="Selbmann L."/>
        </authorList>
    </citation>
    <scope>NUCLEOTIDE SEQUENCE [LARGE SCALE GENOMIC DNA]</scope>
    <source>
        <strain evidence="3 4">CCFEE 5935</strain>
    </source>
</reference>
<dbReference type="PANTHER" id="PTHR43108">
    <property type="entry name" value="N-ACETYLGLUCOSAMINE-6-SULFATASE FAMILY MEMBER"/>
    <property type="match status" value="1"/>
</dbReference>
<accession>A0AAV9PB94</accession>
<dbReference type="SUPFAM" id="SSF53649">
    <property type="entry name" value="Alkaline phosphatase-like"/>
    <property type="match status" value="1"/>
</dbReference>
<dbReference type="RefSeq" id="XP_064659697.1">
    <property type="nucleotide sequence ID" value="XM_064802336.1"/>
</dbReference>
<organism evidence="3 4">
    <name type="scientific">Saxophila tyrrhenica</name>
    <dbReference type="NCBI Taxonomy" id="1690608"/>
    <lineage>
        <taxon>Eukaryota</taxon>
        <taxon>Fungi</taxon>
        <taxon>Dikarya</taxon>
        <taxon>Ascomycota</taxon>
        <taxon>Pezizomycotina</taxon>
        <taxon>Dothideomycetes</taxon>
        <taxon>Dothideomycetidae</taxon>
        <taxon>Mycosphaerellales</taxon>
        <taxon>Extremaceae</taxon>
        <taxon>Saxophila</taxon>
    </lineage>
</organism>
<feature type="domain" description="Sulfatase N-terminal" evidence="2">
    <location>
        <begin position="34"/>
        <end position="293"/>
    </location>
</feature>
<sequence>MASLRTFPVVQVVNTNDRAVGGPGGGYRKFLNSGQMSSYLPLWLSSAGYRTAYLGKFMNGLNSRVSSPTGWEWSDFLVSPFIYSFNRVVMRRDGGKSIEYRGWHQTDVLRLKALEVIEEWGGSDKRPFYLEIAPASPHVRPGGWPTVPLERHMGYFPGVGAPRMPNWNPVDELHQGKPGWVGKLERMNESVVEMVDASMRARLQGLQGVDEIVDDVVELLEKKGILDNTYIIYTTDNGFHLGQHRVTGGKGLPYISDVNIPFAIRGPGIPSNRVTSIPQTHVDIAPTLLDIAGLPQDKWPEFFDGRSLLPEWQAASDEEALSSGAAVHREVMNVEYWGSSNAPAGPYSQRHQENSYKSLRMIAQGGKQGWLFNRWCTSNFTELYDTVADPYELHNLAIDPDEETKKLMGRLSGLLLVTKSCGTDTCRRPWDVLAEAYRNSTAHDPKPALQISFGSKLFASLDQAMHPTYDDFFAQLPMPGFQFCLPLQLASNEGPYFPPESEDLGRKYRQKSMVEEDAEDRYYTTNGTLTVQSDADEYFGDSSQRHASVASLYASARQLSEEEMGWEVEIEGCDEPDSECWELYEDD</sequence>
<gene>
    <name evidence="3" type="ORF">LTR77_005087</name>
</gene>
<dbReference type="InterPro" id="IPR017850">
    <property type="entry name" value="Alkaline_phosphatase_core_sf"/>
</dbReference>
<dbReference type="Proteomes" id="UP001337655">
    <property type="component" value="Unassembled WGS sequence"/>
</dbReference>
<dbReference type="CDD" id="cd16147">
    <property type="entry name" value="G6S"/>
    <property type="match status" value="1"/>
</dbReference>
<keyword evidence="4" id="KW-1185">Reference proteome</keyword>
<protein>
    <recommendedName>
        <fullName evidence="2">Sulfatase N-terminal domain-containing protein</fullName>
    </recommendedName>
</protein>
<dbReference type="GeneID" id="89926431"/>
<evidence type="ECO:0000313" key="3">
    <source>
        <dbReference type="EMBL" id="KAK5170499.1"/>
    </source>
</evidence>
<evidence type="ECO:0000259" key="2">
    <source>
        <dbReference type="Pfam" id="PF00884"/>
    </source>
</evidence>
<proteinExistence type="inferred from homology"/>
<dbReference type="Pfam" id="PF00884">
    <property type="entry name" value="Sulfatase"/>
    <property type="match status" value="1"/>
</dbReference>
<comment type="similarity">
    <text evidence="1">Belongs to the sulfatase family.</text>
</comment>
<evidence type="ECO:0000256" key="1">
    <source>
        <dbReference type="ARBA" id="ARBA00008779"/>
    </source>
</evidence>
<dbReference type="GO" id="GO:0005539">
    <property type="term" value="F:glycosaminoglycan binding"/>
    <property type="evidence" value="ECO:0007669"/>
    <property type="project" value="TreeGrafter"/>
</dbReference>
<dbReference type="GO" id="GO:0008449">
    <property type="term" value="F:N-acetylglucosamine-6-sulfatase activity"/>
    <property type="evidence" value="ECO:0007669"/>
    <property type="project" value="TreeGrafter"/>
</dbReference>
<name>A0AAV9PB94_9PEZI</name>
<evidence type="ECO:0000313" key="4">
    <source>
        <dbReference type="Proteomes" id="UP001337655"/>
    </source>
</evidence>
<dbReference type="Gene3D" id="3.40.720.10">
    <property type="entry name" value="Alkaline Phosphatase, subunit A"/>
    <property type="match status" value="1"/>
</dbReference>